<organism evidence="2 3">
    <name type="scientific">Stylosanthes scabra</name>
    <dbReference type="NCBI Taxonomy" id="79078"/>
    <lineage>
        <taxon>Eukaryota</taxon>
        <taxon>Viridiplantae</taxon>
        <taxon>Streptophyta</taxon>
        <taxon>Embryophyta</taxon>
        <taxon>Tracheophyta</taxon>
        <taxon>Spermatophyta</taxon>
        <taxon>Magnoliopsida</taxon>
        <taxon>eudicotyledons</taxon>
        <taxon>Gunneridae</taxon>
        <taxon>Pentapetalae</taxon>
        <taxon>rosids</taxon>
        <taxon>fabids</taxon>
        <taxon>Fabales</taxon>
        <taxon>Fabaceae</taxon>
        <taxon>Papilionoideae</taxon>
        <taxon>50 kb inversion clade</taxon>
        <taxon>dalbergioids sensu lato</taxon>
        <taxon>Dalbergieae</taxon>
        <taxon>Pterocarpus clade</taxon>
        <taxon>Stylosanthes</taxon>
    </lineage>
</organism>
<accession>A0ABU6TK67</accession>
<evidence type="ECO:0000313" key="3">
    <source>
        <dbReference type="Proteomes" id="UP001341840"/>
    </source>
</evidence>
<gene>
    <name evidence="2" type="ORF">PIB30_060035</name>
</gene>
<keyword evidence="1" id="KW-0732">Signal</keyword>
<keyword evidence="3" id="KW-1185">Reference proteome</keyword>
<protein>
    <submittedName>
        <fullName evidence="2">Uncharacterized protein</fullName>
    </submittedName>
</protein>
<feature type="signal peptide" evidence="1">
    <location>
        <begin position="1"/>
        <end position="17"/>
    </location>
</feature>
<evidence type="ECO:0000256" key="1">
    <source>
        <dbReference type="SAM" id="SignalP"/>
    </source>
</evidence>
<feature type="chain" id="PRO_5045451830" evidence="1">
    <location>
        <begin position="18"/>
        <end position="73"/>
    </location>
</feature>
<proteinExistence type="predicted"/>
<reference evidence="2 3" key="1">
    <citation type="journal article" date="2023" name="Plants (Basel)">
        <title>Bridging the Gap: Combining Genomics and Transcriptomics Approaches to Understand Stylosanthes scabra, an Orphan Legume from the Brazilian Caatinga.</title>
        <authorList>
            <person name="Ferreira-Neto J.R.C."/>
            <person name="da Silva M.D."/>
            <person name="Binneck E."/>
            <person name="de Melo N.F."/>
            <person name="da Silva R.H."/>
            <person name="de Melo A.L.T.M."/>
            <person name="Pandolfi V."/>
            <person name="Bustamante F.O."/>
            <person name="Brasileiro-Vidal A.C."/>
            <person name="Benko-Iseppon A.M."/>
        </authorList>
    </citation>
    <scope>NUCLEOTIDE SEQUENCE [LARGE SCALE GENOMIC DNA]</scope>
    <source>
        <tissue evidence="2">Leaves</tissue>
    </source>
</reference>
<evidence type="ECO:0000313" key="2">
    <source>
        <dbReference type="EMBL" id="MED6149182.1"/>
    </source>
</evidence>
<dbReference type="EMBL" id="JASCZI010091146">
    <property type="protein sequence ID" value="MED6149182.1"/>
    <property type="molecule type" value="Genomic_DNA"/>
</dbReference>
<name>A0ABU6TK67_9FABA</name>
<dbReference type="Proteomes" id="UP001341840">
    <property type="component" value="Unassembled WGS sequence"/>
</dbReference>
<comment type="caution">
    <text evidence="2">The sequence shown here is derived from an EMBL/GenBank/DDBJ whole genome shotgun (WGS) entry which is preliminary data.</text>
</comment>
<sequence length="73" mass="8456">MTFLFFTMVLYSSSLKADWKRWLSQTETDDDDAIDENLNWGRRIPRLGVELMVGRGLVRKVVDDGTPRHGRDA</sequence>